<comment type="caution">
    <text evidence="3">The sequence shown here is derived from an EMBL/GenBank/DDBJ whole genome shotgun (WGS) entry which is preliminary data.</text>
</comment>
<dbReference type="Proteomes" id="UP001628179">
    <property type="component" value="Unassembled WGS sequence"/>
</dbReference>
<feature type="region of interest" description="Disordered" evidence="1">
    <location>
        <begin position="347"/>
        <end position="397"/>
    </location>
</feature>
<evidence type="ECO:0000313" key="4">
    <source>
        <dbReference type="Proteomes" id="UP001628179"/>
    </source>
</evidence>
<dbReference type="InterPro" id="IPR009057">
    <property type="entry name" value="Homeodomain-like_sf"/>
</dbReference>
<feature type="compositionally biased region" description="Low complexity" evidence="1">
    <location>
        <begin position="85"/>
        <end position="100"/>
    </location>
</feature>
<accession>A0ABQ0GQB5</accession>
<dbReference type="InterPro" id="IPR001005">
    <property type="entry name" value="SANT/Myb"/>
</dbReference>
<proteinExistence type="predicted"/>
<feature type="domain" description="Myb-like" evidence="2">
    <location>
        <begin position="157"/>
        <end position="201"/>
    </location>
</feature>
<evidence type="ECO:0000259" key="2">
    <source>
        <dbReference type="PROSITE" id="PS50090"/>
    </source>
</evidence>
<feature type="compositionally biased region" description="Pro residues" evidence="1">
    <location>
        <begin position="348"/>
        <end position="357"/>
    </location>
</feature>
<feature type="region of interest" description="Disordered" evidence="1">
    <location>
        <begin position="260"/>
        <end position="332"/>
    </location>
</feature>
<dbReference type="GeneID" id="98180884"/>
<organism evidence="3 4">
    <name type="scientific">Madurella fahalii</name>
    <dbReference type="NCBI Taxonomy" id="1157608"/>
    <lineage>
        <taxon>Eukaryota</taxon>
        <taxon>Fungi</taxon>
        <taxon>Dikarya</taxon>
        <taxon>Ascomycota</taxon>
        <taxon>Pezizomycotina</taxon>
        <taxon>Sordariomycetes</taxon>
        <taxon>Sordariomycetidae</taxon>
        <taxon>Sordariales</taxon>
        <taxon>Sordariales incertae sedis</taxon>
        <taxon>Madurella</taxon>
    </lineage>
</organism>
<gene>
    <name evidence="3" type="ORF">MFIFM68171_10142</name>
</gene>
<dbReference type="RefSeq" id="XP_070921662.1">
    <property type="nucleotide sequence ID" value="XM_071065561.1"/>
</dbReference>
<keyword evidence="4" id="KW-1185">Reference proteome</keyword>
<feature type="compositionally biased region" description="Pro residues" evidence="1">
    <location>
        <begin position="372"/>
        <end position="382"/>
    </location>
</feature>
<dbReference type="SUPFAM" id="SSF46689">
    <property type="entry name" value="Homeodomain-like"/>
    <property type="match status" value="1"/>
</dbReference>
<evidence type="ECO:0000256" key="1">
    <source>
        <dbReference type="SAM" id="MobiDB-lite"/>
    </source>
</evidence>
<evidence type="ECO:0000313" key="3">
    <source>
        <dbReference type="EMBL" id="GAB1319932.1"/>
    </source>
</evidence>
<dbReference type="Gene3D" id="1.10.10.60">
    <property type="entry name" value="Homeodomain-like"/>
    <property type="match status" value="1"/>
</dbReference>
<feature type="compositionally biased region" description="Basic and acidic residues" evidence="1">
    <location>
        <begin position="266"/>
        <end position="283"/>
    </location>
</feature>
<sequence>MDRDGYGRLIDRLAINSPEWGLDTSEKINRAAPEARPRLRHPPRHPNRDAGMSQGTESDRAELRDWGANADNRGYLPRESRQTMAGSGASYQQASASTAAPPIPTYHAGPLPAPPDIQMGDVTLDDEDPAAAALASEQSGEESAVLSEYPYSVYNPGTWTAADDRTLMLARSRGQNWADLQRAHFPTKTANACRKRYERLMERRGMQDYSTRRMEMVAHEYMNMRKGIWSGLAERVGMKWEIVEALCMSAGLRTIQSNARSYTNRARRDNRLSQRTWGSREDAGPVPLPSGPVGTEFGTAFVRPRPEERGTLGRLPSDADGNSRSGANLMPPPPLIHATGAPFTGTLPPIPQMPFPPDANRRSNLGSGPFGPTGPPEEPPPAGRGSAWQGPHFRGPL</sequence>
<dbReference type="EMBL" id="BAAFSV010000006">
    <property type="protein sequence ID" value="GAB1319932.1"/>
    <property type="molecule type" value="Genomic_DNA"/>
</dbReference>
<feature type="compositionally biased region" description="Basic and acidic residues" evidence="1">
    <location>
        <begin position="24"/>
        <end position="37"/>
    </location>
</feature>
<name>A0ABQ0GQB5_9PEZI</name>
<dbReference type="PROSITE" id="PS50090">
    <property type="entry name" value="MYB_LIKE"/>
    <property type="match status" value="1"/>
</dbReference>
<dbReference type="CDD" id="cd00167">
    <property type="entry name" value="SANT"/>
    <property type="match status" value="1"/>
</dbReference>
<protein>
    <recommendedName>
        <fullName evidence="2">Myb-like domain-containing protein</fullName>
    </recommendedName>
</protein>
<reference evidence="3 4" key="1">
    <citation type="submission" date="2024-09" db="EMBL/GenBank/DDBJ databases">
        <title>Itraconazole resistance in Madurella fahalii resulting from another homologue of gene encoding cytochrome P450 14-alpha sterol demethylase (CYP51).</title>
        <authorList>
            <person name="Yoshioka I."/>
            <person name="Fahal A.H."/>
            <person name="Kaneko S."/>
            <person name="Yaguchi T."/>
        </authorList>
    </citation>
    <scope>NUCLEOTIDE SEQUENCE [LARGE SCALE GENOMIC DNA]</scope>
    <source>
        <strain evidence="3 4">IFM 68171</strain>
    </source>
</reference>
<feature type="region of interest" description="Disordered" evidence="1">
    <location>
        <begin position="17"/>
        <end position="123"/>
    </location>
</feature>